<evidence type="ECO:0000313" key="1">
    <source>
        <dbReference type="EMBL" id="ONI44691.1"/>
    </source>
</evidence>
<evidence type="ECO:0000313" key="2">
    <source>
        <dbReference type="Proteomes" id="UP000188637"/>
    </source>
</evidence>
<proteinExistence type="predicted"/>
<name>A0ACC8XI20_9FIRM</name>
<organism evidence="1 2">
    <name type="scientific">Candidatus Epulonipiscium fishelsonii</name>
    <dbReference type="NCBI Taxonomy" id="77094"/>
    <lineage>
        <taxon>Bacteria</taxon>
        <taxon>Bacillati</taxon>
        <taxon>Bacillota</taxon>
        <taxon>Clostridia</taxon>
        <taxon>Lachnospirales</taxon>
        <taxon>Lachnospiraceae</taxon>
        <taxon>Candidatus Epulonipiscium</taxon>
    </lineage>
</organism>
<comment type="caution">
    <text evidence="1">The sequence shown here is derived from an EMBL/GenBank/DDBJ whole genome shotgun (WGS) entry which is preliminary data.</text>
</comment>
<dbReference type="Proteomes" id="UP000188637">
    <property type="component" value="Unassembled WGS sequence"/>
</dbReference>
<dbReference type="EMBL" id="LJHD01000101">
    <property type="protein sequence ID" value="ONI44691.1"/>
    <property type="molecule type" value="Genomic_DNA"/>
</dbReference>
<keyword evidence="2" id="KW-1185">Reference proteome</keyword>
<protein>
    <submittedName>
        <fullName evidence="1">Uncharacterized protein</fullName>
    </submittedName>
</protein>
<accession>A0ACC8XI20</accession>
<sequence>MTSAMLQSIINTSTSYVILKDIDVGNKGFEETLQSLIQPIKPTEASLSAVEKPQEKNTDAQVAFNILKFQTKFF</sequence>
<reference evidence="1" key="1">
    <citation type="submission" date="2016-08" db="EMBL/GenBank/DDBJ databases">
        <authorList>
            <person name="Ngugi D.K."/>
            <person name="Miyake S."/>
            <person name="Stingl U."/>
        </authorList>
    </citation>
    <scope>NUCLEOTIDE SEQUENCE</scope>
    <source>
        <strain evidence="1">SCG-D08WGA-EpuloA1</strain>
    </source>
</reference>
<gene>
    <name evidence="1" type="ORF">AN640_01065</name>
</gene>